<dbReference type="PANTHER" id="PTHR35544:SF4">
    <property type="entry name" value="RIBOSOMAL BIOGENESIS FACTOR"/>
    <property type="match status" value="1"/>
</dbReference>
<dbReference type="PANTHER" id="PTHR35544">
    <property type="entry name" value="RIBOSOMAL BIOGENESIS FACTOR"/>
    <property type="match status" value="1"/>
</dbReference>
<organism evidence="2 3">
    <name type="scientific">Pelobates cultripes</name>
    <name type="common">Western spadefoot toad</name>
    <dbReference type="NCBI Taxonomy" id="61616"/>
    <lineage>
        <taxon>Eukaryota</taxon>
        <taxon>Metazoa</taxon>
        <taxon>Chordata</taxon>
        <taxon>Craniata</taxon>
        <taxon>Vertebrata</taxon>
        <taxon>Euteleostomi</taxon>
        <taxon>Amphibia</taxon>
        <taxon>Batrachia</taxon>
        <taxon>Anura</taxon>
        <taxon>Pelobatoidea</taxon>
        <taxon>Pelobatidae</taxon>
        <taxon>Pelobates</taxon>
    </lineage>
</organism>
<dbReference type="InterPro" id="IPR031389">
    <property type="entry name" value="RBIS"/>
</dbReference>
<evidence type="ECO:0000313" key="2">
    <source>
        <dbReference type="EMBL" id="CAH2285511.1"/>
    </source>
</evidence>
<sequence>MSSRALITSSQHVLQGAKGYQVSAVAQAMAKSRGKGQKQTSVFHVANSKSVKAKHKAKPVKTSLKKINIATREKVSTVNEAFTELHKEVAQLKKKSQSNVAKSKKPSKQTAEPPADVDNAADLFSQL</sequence>
<feature type="region of interest" description="Disordered" evidence="1">
    <location>
        <begin position="92"/>
        <end position="127"/>
    </location>
</feature>
<name>A0AAD1S390_PELCU</name>
<dbReference type="GO" id="GO:0042254">
    <property type="term" value="P:ribosome biogenesis"/>
    <property type="evidence" value="ECO:0007669"/>
    <property type="project" value="InterPro"/>
</dbReference>
<dbReference type="AlphaFoldDB" id="A0AAD1S390"/>
<feature type="compositionally biased region" description="Basic residues" evidence="1">
    <location>
        <begin position="92"/>
        <end position="107"/>
    </location>
</feature>
<dbReference type="EMBL" id="OW240915">
    <property type="protein sequence ID" value="CAH2285511.1"/>
    <property type="molecule type" value="Genomic_DNA"/>
</dbReference>
<protein>
    <submittedName>
        <fullName evidence="2">Uncharacterized protein</fullName>
    </submittedName>
</protein>
<evidence type="ECO:0000313" key="3">
    <source>
        <dbReference type="Proteomes" id="UP001295444"/>
    </source>
</evidence>
<dbReference type="GO" id="GO:0005730">
    <property type="term" value="C:nucleolus"/>
    <property type="evidence" value="ECO:0007669"/>
    <property type="project" value="TreeGrafter"/>
</dbReference>
<gene>
    <name evidence="2" type="ORF">PECUL_23A020579</name>
</gene>
<evidence type="ECO:0000256" key="1">
    <source>
        <dbReference type="SAM" id="MobiDB-lite"/>
    </source>
</evidence>
<keyword evidence="3" id="KW-1185">Reference proteome</keyword>
<accession>A0AAD1S390</accession>
<reference evidence="2" key="1">
    <citation type="submission" date="2022-03" db="EMBL/GenBank/DDBJ databases">
        <authorList>
            <person name="Alioto T."/>
            <person name="Alioto T."/>
            <person name="Gomez Garrido J."/>
        </authorList>
    </citation>
    <scope>NUCLEOTIDE SEQUENCE</scope>
</reference>
<dbReference type="Proteomes" id="UP001295444">
    <property type="component" value="Chromosome 04"/>
</dbReference>
<proteinExistence type="predicted"/>
<dbReference type="Pfam" id="PF15679">
    <property type="entry name" value="DUF4665"/>
    <property type="match status" value="1"/>
</dbReference>